<dbReference type="InterPro" id="IPR007319">
    <property type="entry name" value="WDR36/Utp21_C"/>
</dbReference>
<evidence type="ECO:0000256" key="4">
    <source>
        <dbReference type="SAM" id="MobiDB-lite"/>
    </source>
</evidence>
<sequence>MVRTRSNSKSTPPSQPNEPHDDNDDGSSRNESDDDIPKPVSSDSESDDTQPPTTLPGNTSVLPGTGTSRLFSPYRSLGVVSTGAPFHLIPHDHSGNAMVCVPIGDRFQLLRTDRLHPVLVSQAVPHDVQHVVTDATLSITVAAHGDRHVTLLHRTRPLATRALAASTRWRTVQLLPLGRTPVPMRGEKQGTMENAAIVAAILQRAPTVRDDVPLVGQDDDDDDNDDSESLDSDDNDDETTCLGQVVVLLATRDSIAIQRRIRLTALPNFRPTTALHPSTYLNKIVLGGTNQPNQDTPSSPAMCLLNVRSARIIHVFAGLPSETEESSVTTLEQSPAVDTIAVGTSSGNVHLINLRHDQKLFTLRHKTHDGNNVGISSISFRTDHSALQYDIAPMAVGRVDGHITIWDLTAPTEIESGRTVLHEMEHVHVGGVAKIQYLPQEPLLVSIGLASNRIAMHIFDSPDHSARLLRSRQGHTGPPTRIRYLHPGSGAGGGVLVNASDGTDASACQILSSGGPDRTLRVFSTARTVLDKEYSQGAGLEKKARKFGMDTVAELLLPPTIGLATAESRARDWGDLVTIHRDHAFAYVWSTKRGAQSGPILRQSTWNVSAMKIPPPPHTHATAVAMSACGNFALVGTRGGTIYKYNVQSGNARGMYPIQAKEDSKPRRQVVAGDLGRTMKSLENSMKVSNRAANVDKKELDAEQEAKRESRILAKLQAASHTGHSVTGLAVDSVNKVLISVGADAKLILWNFASHAPHKKSPYTLPCPATRMCHVRDSDLAAIALEDYSVVLFDCAALSIVRRFGATGGHVGPISDLGFSPDGRSLFTASLDSSLRVWDVPTNTCVDWLSFSTAPTSLTISPTGEFLATTHKGKLGISVWSDRTYYQTVNIDGTPLKEPARMDEPVPMADDAPSQTYTASKPSEERVPTGNESEVDGVDDKGPALPKEAGLITLSGLPPAHWKNLFHLELVKERNKPKEAPQKPPSAPFFLQWRSGESISETVANPQLASKSKQNVSEEEEWVAAWTDNDDDEAKVDVPEASGLVKRDHEKVEKEAASSKRRKVTRYRSALASLLEQCNNRASGSNQKRFQLVTDHIGKLGPSAIDVELSTLCSGLHDLEEGLPLLQLTCYWLLEALQSRERYDAVNAYLHRFLHLHASVIVGIDEFYRGDDQPLRVKHSEQERIELETQRDQRIRLLESITELHDAQKSASEALQNKMQNTLCLLRHFSRMI</sequence>
<dbReference type="InterPro" id="IPR011047">
    <property type="entry name" value="Quinoprotein_ADH-like_sf"/>
</dbReference>
<evidence type="ECO:0008006" key="9">
    <source>
        <dbReference type="Google" id="ProtNLM"/>
    </source>
</evidence>
<dbReference type="PROSITE" id="PS50082">
    <property type="entry name" value="WD_REPEATS_2"/>
    <property type="match status" value="1"/>
</dbReference>
<dbReference type="PANTHER" id="PTHR22840">
    <property type="entry name" value="WD REPEAT-CONTAINING PROTEIN 36"/>
    <property type="match status" value="1"/>
</dbReference>
<keyword evidence="8" id="KW-1185">Reference proteome</keyword>
<dbReference type="PANTHER" id="PTHR22840:SF12">
    <property type="entry name" value="WD REPEAT-CONTAINING PROTEIN 36"/>
    <property type="match status" value="1"/>
</dbReference>
<dbReference type="SUPFAM" id="SSF50998">
    <property type="entry name" value="Quinoprotein alcohol dehydrogenase-like"/>
    <property type="match status" value="1"/>
</dbReference>
<feature type="region of interest" description="Disordered" evidence="4">
    <location>
        <begin position="209"/>
        <end position="238"/>
    </location>
</feature>
<dbReference type="GO" id="GO:0034388">
    <property type="term" value="C:Pwp2p-containing subcomplex of 90S preribosome"/>
    <property type="evidence" value="ECO:0007669"/>
    <property type="project" value="TreeGrafter"/>
</dbReference>
<dbReference type="Pfam" id="PF25168">
    <property type="entry name" value="Beta-prop_WDR36-Utp21_2nd"/>
    <property type="match status" value="2"/>
</dbReference>
<evidence type="ECO:0000259" key="6">
    <source>
        <dbReference type="Pfam" id="PF25171"/>
    </source>
</evidence>
<dbReference type="Proteomes" id="UP000000759">
    <property type="component" value="Chromosome 1"/>
</dbReference>
<dbReference type="PaxDb" id="2850-Phatr42495"/>
<dbReference type="GO" id="GO:0032040">
    <property type="term" value="C:small-subunit processome"/>
    <property type="evidence" value="ECO:0007669"/>
    <property type="project" value="InterPro"/>
</dbReference>
<evidence type="ECO:0000313" key="7">
    <source>
        <dbReference type="EMBL" id="EEC51506.1"/>
    </source>
</evidence>
<gene>
    <name evidence="7" type="ORF">PHATRDRAFT_42495</name>
</gene>
<reference evidence="8" key="2">
    <citation type="submission" date="2008-08" db="EMBL/GenBank/DDBJ databases">
        <authorList>
            <consortium name="Diatom Consortium"/>
            <person name="Grigoriev I."/>
            <person name="Grimwood J."/>
            <person name="Kuo A."/>
            <person name="Otillar R.P."/>
            <person name="Salamov A."/>
            <person name="Detter J.C."/>
            <person name="Lindquist E."/>
            <person name="Shapiro H."/>
            <person name="Lucas S."/>
            <person name="Glavina del Rio T."/>
            <person name="Pitluck S."/>
            <person name="Rokhsar D."/>
            <person name="Bowler C."/>
        </authorList>
    </citation>
    <scope>GENOME REANNOTATION</scope>
    <source>
        <strain evidence="8">CCAP 1055/1</strain>
    </source>
</reference>
<dbReference type="AlphaFoldDB" id="B7FRH6"/>
<dbReference type="RefSeq" id="XP_002177043.1">
    <property type="nucleotide sequence ID" value="XM_002177007.1"/>
</dbReference>
<feature type="compositionally biased region" description="Basic and acidic residues" evidence="4">
    <location>
        <begin position="26"/>
        <end position="37"/>
    </location>
</feature>
<reference evidence="7 8" key="1">
    <citation type="journal article" date="2008" name="Nature">
        <title>The Phaeodactylum genome reveals the evolutionary history of diatom genomes.</title>
        <authorList>
            <person name="Bowler C."/>
            <person name="Allen A.E."/>
            <person name="Badger J.H."/>
            <person name="Grimwood J."/>
            <person name="Jabbari K."/>
            <person name="Kuo A."/>
            <person name="Maheswari U."/>
            <person name="Martens C."/>
            <person name="Maumus F."/>
            <person name="Otillar R.P."/>
            <person name="Rayko E."/>
            <person name="Salamov A."/>
            <person name="Vandepoele K."/>
            <person name="Beszteri B."/>
            <person name="Gruber A."/>
            <person name="Heijde M."/>
            <person name="Katinka M."/>
            <person name="Mock T."/>
            <person name="Valentin K."/>
            <person name="Verret F."/>
            <person name="Berges J.A."/>
            <person name="Brownlee C."/>
            <person name="Cadoret J.P."/>
            <person name="Chiovitti A."/>
            <person name="Choi C.J."/>
            <person name="Coesel S."/>
            <person name="De Martino A."/>
            <person name="Detter J.C."/>
            <person name="Durkin C."/>
            <person name="Falciatore A."/>
            <person name="Fournet J."/>
            <person name="Haruta M."/>
            <person name="Huysman M.J."/>
            <person name="Jenkins B.D."/>
            <person name="Jiroutova K."/>
            <person name="Jorgensen R.E."/>
            <person name="Joubert Y."/>
            <person name="Kaplan A."/>
            <person name="Kroger N."/>
            <person name="Kroth P.G."/>
            <person name="La Roche J."/>
            <person name="Lindquist E."/>
            <person name="Lommer M."/>
            <person name="Martin-Jezequel V."/>
            <person name="Lopez P.J."/>
            <person name="Lucas S."/>
            <person name="Mangogna M."/>
            <person name="McGinnis K."/>
            <person name="Medlin L.K."/>
            <person name="Montsant A."/>
            <person name="Oudot-Le Secq M.P."/>
            <person name="Napoli C."/>
            <person name="Obornik M."/>
            <person name="Parker M.S."/>
            <person name="Petit J.L."/>
            <person name="Porcel B.M."/>
            <person name="Poulsen N."/>
            <person name="Robison M."/>
            <person name="Rychlewski L."/>
            <person name="Rynearson T.A."/>
            <person name="Schmutz J."/>
            <person name="Shapiro H."/>
            <person name="Siaut M."/>
            <person name="Stanley M."/>
            <person name="Sussman M.R."/>
            <person name="Taylor A.R."/>
            <person name="Vardi A."/>
            <person name="von Dassow P."/>
            <person name="Vyverman W."/>
            <person name="Willis A."/>
            <person name="Wyrwicz L.S."/>
            <person name="Rokhsar D.S."/>
            <person name="Weissenbach J."/>
            <person name="Armbrust E.V."/>
            <person name="Green B.R."/>
            <person name="Van de Peer Y."/>
            <person name="Grigoriev I.V."/>
        </authorList>
    </citation>
    <scope>NUCLEOTIDE SEQUENCE [LARGE SCALE GENOMIC DNA]</scope>
    <source>
        <strain evidence="7 8">CCAP 1055/1</strain>
    </source>
</reference>
<feature type="compositionally biased region" description="Polar residues" evidence="4">
    <location>
        <begin position="1"/>
        <end position="12"/>
    </location>
</feature>
<dbReference type="InterPro" id="IPR001680">
    <property type="entry name" value="WD40_rpt"/>
</dbReference>
<dbReference type="Pfam" id="PF04192">
    <property type="entry name" value="Utp21"/>
    <property type="match status" value="1"/>
</dbReference>
<feature type="domain" description="WDR36/Utp21 C-terminal" evidence="5">
    <location>
        <begin position="950"/>
        <end position="1228"/>
    </location>
</feature>
<accession>B7FRH6</accession>
<dbReference type="Gene3D" id="2.130.10.10">
    <property type="entry name" value="YVTN repeat-like/Quinoprotein amine dehydrogenase"/>
    <property type="match status" value="3"/>
</dbReference>
<dbReference type="EMBL" id="CM000605">
    <property type="protein sequence ID" value="EEC51506.1"/>
    <property type="molecule type" value="Genomic_DNA"/>
</dbReference>
<organism evidence="7 8">
    <name type="scientific">Phaeodactylum tricornutum (strain CCAP 1055/1)</name>
    <dbReference type="NCBI Taxonomy" id="556484"/>
    <lineage>
        <taxon>Eukaryota</taxon>
        <taxon>Sar</taxon>
        <taxon>Stramenopiles</taxon>
        <taxon>Ochrophyta</taxon>
        <taxon>Bacillariophyta</taxon>
        <taxon>Bacillariophyceae</taxon>
        <taxon>Bacillariophycidae</taxon>
        <taxon>Naviculales</taxon>
        <taxon>Phaeodactylaceae</taxon>
        <taxon>Phaeodactylum</taxon>
    </lineage>
</organism>
<evidence type="ECO:0000259" key="5">
    <source>
        <dbReference type="Pfam" id="PF04192"/>
    </source>
</evidence>
<feature type="region of interest" description="Disordered" evidence="4">
    <location>
        <begin position="1"/>
        <end position="67"/>
    </location>
</feature>
<keyword evidence="1 3" id="KW-0853">WD repeat</keyword>
<feature type="domain" description="WDR36/Utp21 N-terminal" evidence="6">
    <location>
        <begin position="257"/>
        <end position="460"/>
    </location>
</feature>
<dbReference type="STRING" id="556484.B7FRH6"/>
<dbReference type="SMART" id="SM00320">
    <property type="entry name" value="WD40"/>
    <property type="match status" value="8"/>
</dbReference>
<dbReference type="KEGG" id="pti:PHATRDRAFT_42495"/>
<evidence type="ECO:0000256" key="3">
    <source>
        <dbReference type="PROSITE-ProRule" id="PRU00221"/>
    </source>
</evidence>
<feature type="repeat" description="WD" evidence="3">
    <location>
        <begin position="807"/>
        <end position="848"/>
    </location>
</feature>
<dbReference type="HOGENOM" id="CLU_002774_0_0_1"/>
<dbReference type="InterPro" id="IPR059157">
    <property type="entry name" value="WDR36-Utp21_N"/>
</dbReference>
<keyword evidence="2" id="KW-0677">Repeat</keyword>
<feature type="compositionally biased region" description="Acidic residues" evidence="4">
    <location>
        <begin position="217"/>
        <end position="238"/>
    </location>
</feature>
<dbReference type="InterPro" id="IPR015943">
    <property type="entry name" value="WD40/YVTN_repeat-like_dom_sf"/>
</dbReference>
<protein>
    <recommendedName>
        <fullName evidence="9">Small-subunit processome Utp21 domain-containing protein</fullName>
    </recommendedName>
</protein>
<evidence type="ECO:0000256" key="1">
    <source>
        <dbReference type="ARBA" id="ARBA00022574"/>
    </source>
</evidence>
<feature type="compositionally biased region" description="Polar residues" evidence="4">
    <location>
        <begin position="49"/>
        <end position="67"/>
    </location>
</feature>
<dbReference type="OrthoDB" id="10250769at2759"/>
<dbReference type="InterPro" id="IPR019775">
    <property type="entry name" value="WD40_repeat_CS"/>
</dbReference>
<dbReference type="PROSITE" id="PS00678">
    <property type="entry name" value="WD_REPEATS_1"/>
    <property type="match status" value="1"/>
</dbReference>
<evidence type="ECO:0000256" key="2">
    <source>
        <dbReference type="ARBA" id="ARBA00022737"/>
    </source>
</evidence>
<dbReference type="GeneID" id="7196679"/>
<dbReference type="InParanoid" id="B7FRH6"/>
<proteinExistence type="predicted"/>
<dbReference type="eggNOG" id="KOG1539">
    <property type="taxonomic scope" value="Eukaryota"/>
</dbReference>
<dbReference type="Pfam" id="PF25171">
    <property type="entry name" value="Beta-prop_WDR36-Utp21_1st"/>
    <property type="match status" value="1"/>
</dbReference>
<feature type="region of interest" description="Disordered" evidence="4">
    <location>
        <begin position="894"/>
        <end position="943"/>
    </location>
</feature>
<dbReference type="PROSITE" id="PS50294">
    <property type="entry name" value="WD_REPEATS_REGION"/>
    <property type="match status" value="1"/>
</dbReference>
<dbReference type="GO" id="GO:0006364">
    <property type="term" value="P:rRNA processing"/>
    <property type="evidence" value="ECO:0007669"/>
    <property type="project" value="InterPro"/>
</dbReference>
<evidence type="ECO:0000313" key="8">
    <source>
        <dbReference type="Proteomes" id="UP000000759"/>
    </source>
</evidence>
<name>B7FRH6_PHATC</name>